<comment type="caution">
    <text evidence="4">The sequence shown here is derived from an EMBL/GenBank/DDBJ whole genome shotgun (WGS) entry which is preliminary data.</text>
</comment>
<feature type="zinc finger region" description="C3H1-type" evidence="1">
    <location>
        <begin position="224"/>
        <end position="252"/>
    </location>
</feature>
<organism evidence="4 5">
    <name type="scientific">Podospora aff. communis PSN243</name>
    <dbReference type="NCBI Taxonomy" id="3040156"/>
    <lineage>
        <taxon>Eukaryota</taxon>
        <taxon>Fungi</taxon>
        <taxon>Dikarya</taxon>
        <taxon>Ascomycota</taxon>
        <taxon>Pezizomycotina</taxon>
        <taxon>Sordariomycetes</taxon>
        <taxon>Sordariomycetidae</taxon>
        <taxon>Sordariales</taxon>
        <taxon>Podosporaceae</taxon>
        <taxon>Podospora</taxon>
    </lineage>
</organism>
<gene>
    <name evidence="4" type="ORF">QBC34DRAFT_400458</name>
</gene>
<keyword evidence="5" id="KW-1185">Reference proteome</keyword>
<feature type="compositionally biased region" description="Polar residues" evidence="2">
    <location>
        <begin position="211"/>
        <end position="221"/>
    </location>
</feature>
<evidence type="ECO:0000256" key="2">
    <source>
        <dbReference type="SAM" id="MobiDB-lite"/>
    </source>
</evidence>
<reference evidence="4" key="2">
    <citation type="submission" date="2023-05" db="EMBL/GenBank/DDBJ databases">
        <authorList>
            <consortium name="Lawrence Berkeley National Laboratory"/>
            <person name="Steindorff A."/>
            <person name="Hensen N."/>
            <person name="Bonometti L."/>
            <person name="Westerberg I."/>
            <person name="Brannstrom I.O."/>
            <person name="Guillou S."/>
            <person name="Cros-Aarteil S."/>
            <person name="Calhoun S."/>
            <person name="Haridas S."/>
            <person name="Kuo A."/>
            <person name="Mondo S."/>
            <person name="Pangilinan J."/>
            <person name="Riley R."/>
            <person name="Labutti K."/>
            <person name="Andreopoulos B."/>
            <person name="Lipzen A."/>
            <person name="Chen C."/>
            <person name="Yanf M."/>
            <person name="Daum C."/>
            <person name="Ng V."/>
            <person name="Clum A."/>
            <person name="Ohm R."/>
            <person name="Martin F."/>
            <person name="Silar P."/>
            <person name="Natvig D."/>
            <person name="Lalanne C."/>
            <person name="Gautier V."/>
            <person name="Ament-Velasquez S.L."/>
            <person name="Kruys A."/>
            <person name="Hutchinson M.I."/>
            <person name="Powell A.J."/>
            <person name="Barry K."/>
            <person name="Miller A.N."/>
            <person name="Grigoriev I.V."/>
            <person name="Debuchy R."/>
            <person name="Gladieux P."/>
            <person name="Thoren M.H."/>
            <person name="Johannesson H."/>
        </authorList>
    </citation>
    <scope>NUCLEOTIDE SEQUENCE</scope>
    <source>
        <strain evidence="4">PSN243</strain>
    </source>
</reference>
<feature type="compositionally biased region" description="Low complexity" evidence="2">
    <location>
        <begin position="192"/>
        <end position="210"/>
    </location>
</feature>
<proteinExistence type="predicted"/>
<keyword evidence="1" id="KW-0862">Zinc</keyword>
<keyword evidence="1" id="KW-0863">Zinc-finger</keyword>
<dbReference type="AlphaFoldDB" id="A0AAV9GVE7"/>
<dbReference type="Proteomes" id="UP001321760">
    <property type="component" value="Unassembled WGS sequence"/>
</dbReference>
<reference evidence="4" key="1">
    <citation type="journal article" date="2023" name="Mol. Phylogenet. Evol.">
        <title>Genome-scale phylogeny and comparative genomics of the fungal order Sordariales.</title>
        <authorList>
            <person name="Hensen N."/>
            <person name="Bonometti L."/>
            <person name="Westerberg I."/>
            <person name="Brannstrom I.O."/>
            <person name="Guillou S."/>
            <person name="Cros-Aarteil S."/>
            <person name="Calhoun S."/>
            <person name="Haridas S."/>
            <person name="Kuo A."/>
            <person name="Mondo S."/>
            <person name="Pangilinan J."/>
            <person name="Riley R."/>
            <person name="LaButti K."/>
            <person name="Andreopoulos B."/>
            <person name="Lipzen A."/>
            <person name="Chen C."/>
            <person name="Yan M."/>
            <person name="Daum C."/>
            <person name="Ng V."/>
            <person name="Clum A."/>
            <person name="Steindorff A."/>
            <person name="Ohm R.A."/>
            <person name="Martin F."/>
            <person name="Silar P."/>
            <person name="Natvig D.O."/>
            <person name="Lalanne C."/>
            <person name="Gautier V."/>
            <person name="Ament-Velasquez S.L."/>
            <person name="Kruys A."/>
            <person name="Hutchinson M.I."/>
            <person name="Powell A.J."/>
            <person name="Barry K."/>
            <person name="Miller A.N."/>
            <person name="Grigoriev I.V."/>
            <person name="Debuchy R."/>
            <person name="Gladieux P."/>
            <person name="Hiltunen Thoren M."/>
            <person name="Johannesson H."/>
        </authorList>
    </citation>
    <scope>NUCLEOTIDE SEQUENCE</scope>
    <source>
        <strain evidence="4">PSN243</strain>
    </source>
</reference>
<name>A0AAV9GVE7_9PEZI</name>
<evidence type="ECO:0000259" key="3">
    <source>
        <dbReference type="PROSITE" id="PS50103"/>
    </source>
</evidence>
<feature type="region of interest" description="Disordered" evidence="2">
    <location>
        <begin position="118"/>
        <end position="162"/>
    </location>
</feature>
<protein>
    <recommendedName>
        <fullName evidence="3">C3H1-type domain-containing protein</fullName>
    </recommendedName>
</protein>
<feature type="compositionally biased region" description="Low complexity" evidence="2">
    <location>
        <begin position="120"/>
        <end position="139"/>
    </location>
</feature>
<dbReference type="InterPro" id="IPR000571">
    <property type="entry name" value="Znf_CCCH"/>
</dbReference>
<sequence length="387" mass="41114">MVSQPLFFLVRPGVTVQTPSGPMQTQPGSIVPLIAIDELPDWIEIVGAPRQLTVQQTIGMANLGSFVKSDGTYPVRIAYDAAGDDSSSDGEEVKPSWADLVEEMRDDCGIGERRDAEIGTASVVPPTPAVSPVQLNTPAPGQPQTPSQPQPSPSNSNNTRATDIHPADRMKAHWAVNQPARHAGLSASIHNQPPEAKQTPPTTQQATTPTISSTCTASTQPMPQSVDEYCRHWCHHGTCKWGLQCRYKHSMPTTPSGLLEVGLSEFPTWWLAKVLIGDTSALALGNKNSSSSSPPSGDINLAAAAAALGMGGLGGLATPYPRQANAQNLGLNLARDYYARQLGVMRGLRLGLGSQGGGVSNKKLKAQLREAVGLLRELGTYFSFYSC</sequence>
<keyword evidence="1" id="KW-0479">Metal-binding</keyword>
<dbReference type="GO" id="GO:0008270">
    <property type="term" value="F:zinc ion binding"/>
    <property type="evidence" value="ECO:0007669"/>
    <property type="project" value="UniProtKB-KW"/>
</dbReference>
<evidence type="ECO:0000313" key="5">
    <source>
        <dbReference type="Proteomes" id="UP001321760"/>
    </source>
</evidence>
<feature type="region of interest" description="Disordered" evidence="2">
    <location>
        <begin position="190"/>
        <end position="221"/>
    </location>
</feature>
<feature type="domain" description="C3H1-type" evidence="3">
    <location>
        <begin position="224"/>
        <end position="252"/>
    </location>
</feature>
<evidence type="ECO:0000313" key="4">
    <source>
        <dbReference type="EMBL" id="KAK4451681.1"/>
    </source>
</evidence>
<evidence type="ECO:0000256" key="1">
    <source>
        <dbReference type="PROSITE-ProRule" id="PRU00723"/>
    </source>
</evidence>
<dbReference type="PROSITE" id="PS50103">
    <property type="entry name" value="ZF_C3H1"/>
    <property type="match status" value="1"/>
</dbReference>
<dbReference type="EMBL" id="MU865927">
    <property type="protein sequence ID" value="KAK4451681.1"/>
    <property type="molecule type" value="Genomic_DNA"/>
</dbReference>
<feature type="compositionally biased region" description="Pro residues" evidence="2">
    <location>
        <begin position="140"/>
        <end position="152"/>
    </location>
</feature>
<accession>A0AAV9GVE7</accession>